<organism evidence="1 2">
    <name type="scientific">Exophiala aquamarina CBS 119918</name>
    <dbReference type="NCBI Taxonomy" id="1182545"/>
    <lineage>
        <taxon>Eukaryota</taxon>
        <taxon>Fungi</taxon>
        <taxon>Dikarya</taxon>
        <taxon>Ascomycota</taxon>
        <taxon>Pezizomycotina</taxon>
        <taxon>Eurotiomycetes</taxon>
        <taxon>Chaetothyriomycetidae</taxon>
        <taxon>Chaetothyriales</taxon>
        <taxon>Herpotrichiellaceae</taxon>
        <taxon>Exophiala</taxon>
    </lineage>
</organism>
<dbReference type="HOGENOM" id="CLU_024469_1_1_1"/>
<dbReference type="PANTHER" id="PTHR28037:SF1">
    <property type="entry name" value="ALCOHOL O-ACETYLTRANSFERASE 1-RELATED"/>
    <property type="match status" value="1"/>
</dbReference>
<dbReference type="Gene3D" id="3.30.559.10">
    <property type="entry name" value="Chloramphenicol acetyltransferase-like domain"/>
    <property type="match status" value="1"/>
</dbReference>
<dbReference type="SUPFAM" id="SSF52777">
    <property type="entry name" value="CoA-dependent acyltransferases"/>
    <property type="match status" value="2"/>
</dbReference>
<evidence type="ECO:0008006" key="3">
    <source>
        <dbReference type="Google" id="ProtNLM"/>
    </source>
</evidence>
<reference evidence="1 2" key="1">
    <citation type="submission" date="2013-03" db="EMBL/GenBank/DDBJ databases">
        <title>The Genome Sequence of Exophiala aquamarina CBS 119918.</title>
        <authorList>
            <consortium name="The Broad Institute Genomics Platform"/>
            <person name="Cuomo C."/>
            <person name="de Hoog S."/>
            <person name="Gorbushina A."/>
            <person name="Walker B."/>
            <person name="Young S.K."/>
            <person name="Zeng Q."/>
            <person name="Gargeya S."/>
            <person name="Fitzgerald M."/>
            <person name="Haas B."/>
            <person name="Abouelleil A."/>
            <person name="Allen A.W."/>
            <person name="Alvarado L."/>
            <person name="Arachchi H.M."/>
            <person name="Berlin A.M."/>
            <person name="Chapman S.B."/>
            <person name="Gainer-Dewar J."/>
            <person name="Goldberg J."/>
            <person name="Griggs A."/>
            <person name="Gujja S."/>
            <person name="Hansen M."/>
            <person name="Howarth C."/>
            <person name="Imamovic A."/>
            <person name="Ireland A."/>
            <person name="Larimer J."/>
            <person name="McCowan C."/>
            <person name="Murphy C."/>
            <person name="Pearson M."/>
            <person name="Poon T.W."/>
            <person name="Priest M."/>
            <person name="Roberts A."/>
            <person name="Saif S."/>
            <person name="Shea T."/>
            <person name="Sisk P."/>
            <person name="Sykes S."/>
            <person name="Wortman J."/>
            <person name="Nusbaum C."/>
            <person name="Birren B."/>
        </authorList>
    </citation>
    <scope>NUCLEOTIDE SEQUENCE [LARGE SCALE GENOMIC DNA]</scope>
    <source>
        <strain evidence="1 2">CBS 119918</strain>
    </source>
</reference>
<proteinExistence type="predicted"/>
<dbReference type="OrthoDB" id="2150604at2759"/>
<keyword evidence="2" id="KW-1185">Reference proteome</keyword>
<protein>
    <recommendedName>
        <fullName evidence="3">Alcohol acetyltransferase</fullName>
    </recommendedName>
</protein>
<evidence type="ECO:0000313" key="1">
    <source>
        <dbReference type="EMBL" id="KEF51092.1"/>
    </source>
</evidence>
<dbReference type="EMBL" id="AMGV01000028">
    <property type="protein sequence ID" value="KEF51092.1"/>
    <property type="molecule type" value="Genomic_DNA"/>
</dbReference>
<evidence type="ECO:0000313" key="2">
    <source>
        <dbReference type="Proteomes" id="UP000027920"/>
    </source>
</evidence>
<dbReference type="AlphaFoldDB" id="A0A072NUM5"/>
<gene>
    <name evidence="1" type="ORF">A1O9_12815</name>
</gene>
<dbReference type="InterPro" id="IPR023213">
    <property type="entry name" value="CAT-like_dom_sf"/>
</dbReference>
<dbReference type="Proteomes" id="UP000027920">
    <property type="component" value="Unassembled WGS sequence"/>
</dbReference>
<accession>A0A072NUM5</accession>
<comment type="caution">
    <text evidence="1">The sequence shown here is derived from an EMBL/GenBank/DDBJ whole genome shotgun (WGS) entry which is preliminary data.</text>
</comment>
<dbReference type="PANTHER" id="PTHR28037">
    <property type="entry name" value="ALCOHOL O-ACETYLTRANSFERASE 1-RELATED"/>
    <property type="match status" value="1"/>
</dbReference>
<dbReference type="VEuPathDB" id="FungiDB:A1O9_12815"/>
<dbReference type="STRING" id="1182545.A0A072NUM5"/>
<dbReference type="GO" id="GO:0008080">
    <property type="term" value="F:N-acetyltransferase activity"/>
    <property type="evidence" value="ECO:0007669"/>
    <property type="project" value="TreeGrafter"/>
</dbReference>
<dbReference type="GeneID" id="25287709"/>
<name>A0A072NUM5_9EURO</name>
<dbReference type="InterPro" id="IPR052058">
    <property type="entry name" value="Alcohol_O-acetyltransferase"/>
</dbReference>
<dbReference type="RefSeq" id="XP_013253682.1">
    <property type="nucleotide sequence ID" value="XM_013398228.1"/>
</dbReference>
<sequence>MAGKLEDIAAAAHHIGFFTNTAISVHYKSSHPVTNVEELIYTAVADVVRSHPILFAIPVGAGGAEPYWGRLPSIDIKKAVTFVERSTPSTIDGIGRDKELDSLLESQHNTSFKDGYGTLPVWRLVILREPGVQLEFTACLIAHHSMSDGIGLQVFQNSFQSALSNTSGSTPLQVEASSVIFSNSDDPIAPSLEEAHPLPIPTEAPEANATGVKEWTGNPVQVPCKTRYMSLSLESDVVQRFAQECKKHKTTPTTALPSLIARLLFNNLPPTVEALLCNLPVSLRMDLPSGLVDGVMGNFIDAFKVKLLRSDLDNTQKSSDQLIGSLDIWTHARKIQQATRRYFANTSPSGQLFTNIALFKLIPDLSAVLTAMIGGTRSESFEVSNLGTFSQPKNLQTGSVPIWKAGKVLLSRCAYAAGGPLVVCVLASDENWGFGFTWQEGAIPDDVVENIIDSVRTYLDSHQAAMT</sequence>